<feature type="binding site" description="axial binding residue" evidence="18">
    <location>
        <position position="181"/>
    </location>
    <ligand>
        <name>heme b</name>
        <dbReference type="ChEBI" id="CHEBI:60344"/>
        <label>b562</label>
    </ligand>
    <ligandPart>
        <name>Fe</name>
        <dbReference type="ChEBI" id="CHEBI:18248"/>
    </ligandPart>
</feature>
<proteinExistence type="inferred from homology"/>
<keyword evidence="7 19" id="KW-0812">Transmembrane</keyword>
<feature type="domain" description="Cytochrome b/b6 C-terminal region profile" evidence="21">
    <location>
        <begin position="209"/>
        <end position="379"/>
    </location>
</feature>
<dbReference type="InterPro" id="IPR016174">
    <property type="entry name" value="Di-haem_cyt_TM"/>
</dbReference>
<comment type="similarity">
    <text evidence="16 19">Belongs to the cytochrome b family.</text>
</comment>
<feature type="binding site" evidence="17">
    <location>
        <position position="200"/>
    </location>
    <ligand>
        <name>a ubiquinone</name>
        <dbReference type="ChEBI" id="CHEBI:16389"/>
    </ligand>
</feature>
<evidence type="ECO:0000313" key="22">
    <source>
        <dbReference type="EMBL" id="ALO20651.1"/>
    </source>
</evidence>
<gene>
    <name evidence="22" type="primary">cytb</name>
</gene>
<evidence type="ECO:0000256" key="2">
    <source>
        <dbReference type="ARBA" id="ARBA00004448"/>
    </source>
</evidence>
<sequence>MRIRKENPIFSPINSALVDLPSPTSISYLWNFGSLLGLCLVIQILTGIFLAMHYCADVSLAFSSVAHISRDVNYGFLLKYLHANGASVFFLCVYIHIARGLYYGSYLRIHLWFTGTIIFLIMMLTAFIGYVLPWGQMSFWGATVITNFLSAVPYIGIDIVQWVWGGFSVSNSTLNRFFSLHYLFPFILAGLILVHIVYLHTTGSNSPIGLNPNSDKVPFHTYFTTKDLYGFILVGILLSFLIFYLPNYLGDPENFINANPLVTPVHIMPEWYFLFAYAILRAIPNKLGGVIALVASVLILLILPFVHTSKLKGLIFRPLGKVFYWLFMANFILLTWIGSKPVEDPFIFIGQISSIFYFSYFLVFIPMLGLIENKLLYNN</sequence>
<dbReference type="GO" id="GO:0008121">
    <property type="term" value="F:quinol-cytochrome-c reductase activity"/>
    <property type="evidence" value="ECO:0007669"/>
    <property type="project" value="InterPro"/>
</dbReference>
<feature type="transmembrane region" description="Helical" evidence="19">
    <location>
        <begin position="28"/>
        <end position="56"/>
    </location>
</feature>
<keyword evidence="10 19" id="KW-0249">Electron transport</keyword>
<evidence type="ECO:0000256" key="7">
    <source>
        <dbReference type="ARBA" id="ARBA00022692"/>
    </source>
</evidence>
<feature type="transmembrane region" description="Helical" evidence="19">
    <location>
        <begin position="261"/>
        <end position="280"/>
    </location>
</feature>
<geneLocation type="mitochondrion" evidence="22"/>
<protein>
    <recommendedName>
        <fullName evidence="3 19">Cytochrome b</fullName>
    </recommendedName>
</protein>
<evidence type="ECO:0000256" key="12">
    <source>
        <dbReference type="ARBA" id="ARBA00023004"/>
    </source>
</evidence>
<dbReference type="EMBL" id="KT809323">
    <property type="protein sequence ID" value="ALO20651.1"/>
    <property type="molecule type" value="Genomic_DNA"/>
</dbReference>
<dbReference type="PANTHER" id="PTHR19271">
    <property type="entry name" value="CYTOCHROME B"/>
    <property type="match status" value="1"/>
</dbReference>
<dbReference type="InterPro" id="IPR027387">
    <property type="entry name" value="Cytb/b6-like_sf"/>
</dbReference>
<evidence type="ECO:0000256" key="3">
    <source>
        <dbReference type="ARBA" id="ARBA00013531"/>
    </source>
</evidence>
<evidence type="ECO:0000256" key="19">
    <source>
        <dbReference type="RuleBase" id="RU362117"/>
    </source>
</evidence>
<evidence type="ECO:0000256" key="4">
    <source>
        <dbReference type="ARBA" id="ARBA00022448"/>
    </source>
</evidence>
<dbReference type="Pfam" id="PF00032">
    <property type="entry name" value="Cytochrom_B_C"/>
    <property type="match status" value="1"/>
</dbReference>
<dbReference type="InterPro" id="IPR048259">
    <property type="entry name" value="Cytochrome_b_N_euk/bac"/>
</dbReference>
<feature type="transmembrane region" description="Helical" evidence="19">
    <location>
        <begin position="139"/>
        <end position="157"/>
    </location>
</feature>
<dbReference type="PROSITE" id="PS51003">
    <property type="entry name" value="CYTB_CTER"/>
    <property type="match status" value="1"/>
</dbReference>
<feature type="binding site" description="axial binding residue" evidence="18">
    <location>
        <position position="195"/>
    </location>
    <ligand>
        <name>heme b</name>
        <dbReference type="ChEBI" id="CHEBI:60344"/>
        <label>b566</label>
    </ligand>
    <ligandPart>
        <name>Fe</name>
        <dbReference type="ChEBI" id="CHEBI:18248"/>
    </ligandPart>
</feature>
<evidence type="ECO:0000256" key="13">
    <source>
        <dbReference type="ARBA" id="ARBA00023075"/>
    </source>
</evidence>
<reference evidence="22" key="1">
    <citation type="journal article" date="2015" name="PeerJ">
        <title>Phylogenetic analysis of higher-level relationships within Hydroidolina (Cnidaria: Hydrozoa) using mitochondrial genome data and insight into their mitochondrial transcription.</title>
        <authorList>
            <person name="Kayal E."/>
            <person name="Bentlage B."/>
            <person name="Cartwright P."/>
            <person name="Yanagihara A.A."/>
            <person name="Lindsay D.J."/>
            <person name="Hopcroft R.R."/>
            <person name="Collins A.G."/>
        </authorList>
    </citation>
    <scope>NUCLEOTIDE SEQUENCE</scope>
</reference>
<accession>A0A0S2IAY9</accession>
<dbReference type="FunFam" id="1.20.810.10:FF:000002">
    <property type="entry name" value="Cytochrome b"/>
    <property type="match status" value="1"/>
</dbReference>
<keyword evidence="8 18" id="KW-0479">Metal-binding</keyword>
<evidence type="ECO:0000259" key="21">
    <source>
        <dbReference type="PROSITE" id="PS51003"/>
    </source>
</evidence>
<feature type="transmembrane region" description="Helical" evidence="19">
    <location>
        <begin position="77"/>
        <end position="97"/>
    </location>
</feature>
<comment type="function">
    <text evidence="1 19">Component of the ubiquinol-cytochrome c reductase complex (complex III or cytochrome b-c1 complex) that is part of the mitochondrial respiratory chain. The b-c1 complex mediates electron transfer from ubiquinol to cytochrome c. Contributes to the generation of a proton gradient across the mitochondrial membrane that is then used for ATP synthesis.</text>
</comment>
<keyword evidence="11 19" id="KW-1133">Transmembrane helix</keyword>
<evidence type="ECO:0000256" key="17">
    <source>
        <dbReference type="PIRSR" id="PIRSR038885-1"/>
    </source>
</evidence>
<evidence type="ECO:0000256" key="16">
    <source>
        <dbReference type="ARBA" id="ARBA00061233"/>
    </source>
</evidence>
<dbReference type="GO" id="GO:0046872">
    <property type="term" value="F:metal ion binding"/>
    <property type="evidence" value="ECO:0007669"/>
    <property type="project" value="UniProtKB-UniRule"/>
</dbReference>
<keyword evidence="12 18" id="KW-0408">Iron</keyword>
<name>A0A0S2IAY9_9CNID</name>
<evidence type="ECO:0000256" key="14">
    <source>
        <dbReference type="ARBA" id="ARBA00023128"/>
    </source>
</evidence>
<feature type="binding site" description="axial binding residue" evidence="18">
    <location>
        <position position="96"/>
    </location>
    <ligand>
        <name>heme b</name>
        <dbReference type="ChEBI" id="CHEBI:60344"/>
        <label>b566</label>
    </ligand>
    <ligandPart>
        <name>Fe</name>
        <dbReference type="ChEBI" id="CHEBI:18248"/>
    </ligandPart>
</feature>
<evidence type="ECO:0000256" key="5">
    <source>
        <dbReference type="ARBA" id="ARBA00022617"/>
    </source>
</evidence>
<dbReference type="InterPro" id="IPR048260">
    <property type="entry name" value="Cytochrome_b_C_euk/bac"/>
</dbReference>
<evidence type="ECO:0000256" key="10">
    <source>
        <dbReference type="ARBA" id="ARBA00022982"/>
    </source>
</evidence>
<evidence type="ECO:0000256" key="15">
    <source>
        <dbReference type="ARBA" id="ARBA00023136"/>
    </source>
</evidence>
<comment type="subcellular location">
    <subcellularLocation>
        <location evidence="2">Mitochondrion inner membrane</location>
        <topology evidence="2">Multi-pass membrane protein</topology>
    </subcellularLocation>
</comment>
<evidence type="ECO:0000259" key="20">
    <source>
        <dbReference type="PROSITE" id="PS51002"/>
    </source>
</evidence>
<comment type="cofactor">
    <cofactor evidence="18">
        <name>heme</name>
        <dbReference type="ChEBI" id="CHEBI:30413"/>
    </cofactor>
    <text evidence="18">Binds 2 heme groups non-covalently.</text>
</comment>
<dbReference type="PROSITE" id="PS51002">
    <property type="entry name" value="CYTB_NTER"/>
    <property type="match status" value="1"/>
</dbReference>
<keyword evidence="15 19" id="KW-0472">Membrane</keyword>
<dbReference type="PANTHER" id="PTHR19271:SF16">
    <property type="entry name" value="CYTOCHROME B"/>
    <property type="match status" value="1"/>
</dbReference>
<dbReference type="CDD" id="cd00290">
    <property type="entry name" value="cytochrome_b_C"/>
    <property type="match status" value="1"/>
</dbReference>
<keyword evidence="9" id="KW-0999">Mitochondrion inner membrane</keyword>
<dbReference type="InterPro" id="IPR005798">
    <property type="entry name" value="Cyt_b/b6_C"/>
</dbReference>
<organism evidence="22">
    <name type="scientific">Cladonema pacificum</name>
    <dbReference type="NCBI Taxonomy" id="499903"/>
    <lineage>
        <taxon>Eukaryota</taxon>
        <taxon>Metazoa</taxon>
        <taxon>Cnidaria</taxon>
        <taxon>Hydrozoa</taxon>
        <taxon>Hydroidolina</taxon>
        <taxon>Anthoathecata</taxon>
        <taxon>Capitata</taxon>
        <taxon>Cladonematidae</taxon>
        <taxon>Cladonema</taxon>
    </lineage>
</organism>
<dbReference type="InterPro" id="IPR030689">
    <property type="entry name" value="Cytochrome_b"/>
</dbReference>
<keyword evidence="14 19" id="KW-0496">Mitochondrion</keyword>
<dbReference type="CDD" id="cd00284">
    <property type="entry name" value="Cytochrome_b_N"/>
    <property type="match status" value="1"/>
</dbReference>
<feature type="transmembrane region" description="Helical" evidence="19">
    <location>
        <begin position="177"/>
        <end position="199"/>
    </location>
</feature>
<dbReference type="AlphaFoldDB" id="A0A0S2IAY9"/>
<keyword evidence="13" id="KW-0830">Ubiquinone</keyword>
<dbReference type="GO" id="GO:0006122">
    <property type="term" value="P:mitochondrial electron transport, ubiquinol to cytochrome c"/>
    <property type="evidence" value="ECO:0007669"/>
    <property type="project" value="TreeGrafter"/>
</dbReference>
<keyword evidence="5 18" id="KW-0349">Heme</keyword>
<feature type="transmembrane region" description="Helical" evidence="19">
    <location>
        <begin position="322"/>
        <end position="339"/>
    </location>
</feature>
<dbReference type="InterPro" id="IPR005797">
    <property type="entry name" value="Cyt_b/b6_N"/>
</dbReference>
<dbReference type="Pfam" id="PF00033">
    <property type="entry name" value="Cytochrome_B"/>
    <property type="match status" value="1"/>
</dbReference>
<keyword evidence="4 19" id="KW-0813">Transport</keyword>
<feature type="transmembrane region" description="Helical" evidence="19">
    <location>
        <begin position="346"/>
        <end position="371"/>
    </location>
</feature>
<feature type="transmembrane region" description="Helical" evidence="19">
    <location>
        <begin position="109"/>
        <end position="132"/>
    </location>
</feature>
<feature type="transmembrane region" description="Helical" evidence="19">
    <location>
        <begin position="287"/>
        <end position="307"/>
    </location>
</feature>
<dbReference type="GO" id="GO:0045275">
    <property type="term" value="C:respiratory chain complex III"/>
    <property type="evidence" value="ECO:0007669"/>
    <property type="project" value="InterPro"/>
</dbReference>
<comment type="cofactor">
    <cofactor evidence="19">
        <name>heme b</name>
        <dbReference type="ChEBI" id="CHEBI:60344"/>
    </cofactor>
    <text evidence="19">Binds 2 heme groups non-covalently.</text>
</comment>
<evidence type="ECO:0000256" key="1">
    <source>
        <dbReference type="ARBA" id="ARBA00002566"/>
    </source>
</evidence>
<dbReference type="GO" id="GO:0016491">
    <property type="term" value="F:oxidoreductase activity"/>
    <property type="evidence" value="ECO:0007669"/>
    <property type="project" value="UniProtKB-UniRule"/>
</dbReference>
<dbReference type="Gene3D" id="1.20.810.10">
    <property type="entry name" value="Cytochrome Bc1 Complex, Chain C"/>
    <property type="match status" value="1"/>
</dbReference>
<evidence type="ECO:0000256" key="18">
    <source>
        <dbReference type="PIRSR" id="PIRSR038885-2"/>
    </source>
</evidence>
<dbReference type="SUPFAM" id="SSF81648">
    <property type="entry name" value="a domain/subunit of cytochrome bc1 complex (Ubiquinol-cytochrome c reductase)"/>
    <property type="match status" value="1"/>
</dbReference>
<feature type="binding site" description="axial binding residue" evidence="18">
    <location>
        <position position="82"/>
    </location>
    <ligand>
        <name>heme b</name>
        <dbReference type="ChEBI" id="CHEBI:60344"/>
        <label>b562</label>
    </ligand>
    <ligandPart>
        <name>Fe</name>
        <dbReference type="ChEBI" id="CHEBI:18248"/>
    </ligandPart>
</feature>
<evidence type="ECO:0000256" key="11">
    <source>
        <dbReference type="ARBA" id="ARBA00022989"/>
    </source>
</evidence>
<dbReference type="InterPro" id="IPR036150">
    <property type="entry name" value="Cyt_b/b6_C_sf"/>
</dbReference>
<evidence type="ECO:0000256" key="6">
    <source>
        <dbReference type="ARBA" id="ARBA00022660"/>
    </source>
</evidence>
<feature type="domain" description="Cytochrome b/b6 N-terminal region profile" evidence="20">
    <location>
        <begin position="1"/>
        <end position="208"/>
    </location>
</feature>
<dbReference type="GO" id="GO:0005743">
    <property type="term" value="C:mitochondrial inner membrane"/>
    <property type="evidence" value="ECO:0007669"/>
    <property type="project" value="UniProtKB-SubCell"/>
</dbReference>
<dbReference type="SUPFAM" id="SSF81342">
    <property type="entry name" value="Transmembrane di-heme cytochromes"/>
    <property type="match status" value="1"/>
</dbReference>
<dbReference type="PIRSF" id="PIRSF038885">
    <property type="entry name" value="COB"/>
    <property type="match status" value="1"/>
</dbReference>
<evidence type="ECO:0000256" key="8">
    <source>
        <dbReference type="ARBA" id="ARBA00022723"/>
    </source>
</evidence>
<keyword evidence="6 19" id="KW-0679">Respiratory chain</keyword>
<evidence type="ECO:0000256" key="9">
    <source>
        <dbReference type="ARBA" id="ARBA00022792"/>
    </source>
</evidence>
<feature type="transmembrane region" description="Helical" evidence="19">
    <location>
        <begin position="228"/>
        <end position="249"/>
    </location>
</feature>